<dbReference type="SUPFAM" id="SSF74653">
    <property type="entry name" value="TolA/TonB C-terminal domain"/>
    <property type="match status" value="1"/>
</dbReference>
<evidence type="ECO:0000256" key="1">
    <source>
        <dbReference type="SAM" id="SignalP"/>
    </source>
</evidence>
<keyword evidence="1" id="KW-0732">Signal</keyword>
<gene>
    <name evidence="3" type="ORF">ACFSJU_12005</name>
</gene>
<reference evidence="4" key="1">
    <citation type="journal article" date="2019" name="Int. J. Syst. Evol. Microbiol.">
        <title>The Global Catalogue of Microorganisms (GCM) 10K type strain sequencing project: providing services to taxonomists for standard genome sequencing and annotation.</title>
        <authorList>
            <consortium name="The Broad Institute Genomics Platform"/>
            <consortium name="The Broad Institute Genome Sequencing Center for Infectious Disease"/>
            <person name="Wu L."/>
            <person name="Ma J."/>
        </authorList>
    </citation>
    <scope>NUCLEOTIDE SEQUENCE [LARGE SCALE GENOMIC DNA]</scope>
    <source>
        <strain evidence="4">KCTC 42217</strain>
    </source>
</reference>
<dbReference type="InterPro" id="IPR051045">
    <property type="entry name" value="TonB-dependent_transducer"/>
</dbReference>
<proteinExistence type="predicted"/>
<dbReference type="Pfam" id="PF03544">
    <property type="entry name" value="TonB_C"/>
    <property type="match status" value="1"/>
</dbReference>
<keyword evidence="4" id="KW-1185">Reference proteome</keyword>
<dbReference type="PROSITE" id="PS52015">
    <property type="entry name" value="TONB_CTD"/>
    <property type="match status" value="1"/>
</dbReference>
<feature type="signal peptide" evidence="1">
    <location>
        <begin position="1"/>
        <end position="27"/>
    </location>
</feature>
<dbReference type="EMBL" id="JBHUHZ010000002">
    <property type="protein sequence ID" value="MFD2163119.1"/>
    <property type="molecule type" value="Genomic_DNA"/>
</dbReference>
<dbReference type="RefSeq" id="WP_255901383.1">
    <property type="nucleotide sequence ID" value="NZ_JAFMZO010000002.1"/>
</dbReference>
<evidence type="ECO:0000313" key="3">
    <source>
        <dbReference type="EMBL" id="MFD2163119.1"/>
    </source>
</evidence>
<comment type="caution">
    <text evidence="3">The sequence shown here is derived from an EMBL/GenBank/DDBJ whole genome shotgun (WGS) entry which is preliminary data.</text>
</comment>
<dbReference type="Gene3D" id="3.30.1150.10">
    <property type="match status" value="1"/>
</dbReference>
<dbReference type="InterPro" id="IPR037682">
    <property type="entry name" value="TonB_C"/>
</dbReference>
<evidence type="ECO:0000313" key="4">
    <source>
        <dbReference type="Proteomes" id="UP001597387"/>
    </source>
</evidence>
<dbReference type="PANTHER" id="PTHR33446">
    <property type="entry name" value="PROTEIN TONB-RELATED"/>
    <property type="match status" value="1"/>
</dbReference>
<dbReference type="PANTHER" id="PTHR33446:SF2">
    <property type="entry name" value="PROTEIN TONB"/>
    <property type="match status" value="1"/>
</dbReference>
<feature type="chain" id="PRO_5047109084" evidence="1">
    <location>
        <begin position="28"/>
        <end position="162"/>
    </location>
</feature>
<organism evidence="3 4">
    <name type="scientific">Paradesertivirga mongoliensis</name>
    <dbReference type="NCBI Taxonomy" id="2100740"/>
    <lineage>
        <taxon>Bacteria</taxon>
        <taxon>Pseudomonadati</taxon>
        <taxon>Bacteroidota</taxon>
        <taxon>Sphingobacteriia</taxon>
        <taxon>Sphingobacteriales</taxon>
        <taxon>Sphingobacteriaceae</taxon>
        <taxon>Paradesertivirga</taxon>
    </lineage>
</organism>
<feature type="domain" description="TonB C-terminal" evidence="2">
    <location>
        <begin position="56"/>
        <end position="150"/>
    </location>
</feature>
<accession>A0ABW4ZNG7</accession>
<name>A0ABW4ZNG7_9SPHI</name>
<evidence type="ECO:0000259" key="2">
    <source>
        <dbReference type="PROSITE" id="PS52015"/>
    </source>
</evidence>
<protein>
    <submittedName>
        <fullName evidence="3">Energy transducer TonB</fullName>
    </submittedName>
</protein>
<dbReference type="Proteomes" id="UP001597387">
    <property type="component" value="Unassembled WGS sequence"/>
</dbReference>
<sequence length="162" mass="18441">MMPRAKTNKYSRFIVFLFIYISVNAKAQDSPALNDTSTTYRDGLVVIVETLPHYPGGVKKFYQLIEKEYRFTSSAIEAAVKGKVVVSFVVDKDGSLTDFKVLSDLGYDTGEQLIKVLKMSERWIPGMQNGKPVRVQYSLPVNLEAPVLKNRRKKKHDLRHES</sequence>